<dbReference type="RefSeq" id="XP_002502143.1">
    <property type="nucleotide sequence ID" value="XM_002502097.1"/>
</dbReference>
<protein>
    <submittedName>
        <fullName evidence="3">Uncharacterized protein</fullName>
    </submittedName>
</protein>
<evidence type="ECO:0000313" key="4">
    <source>
        <dbReference type="Proteomes" id="UP000002009"/>
    </source>
</evidence>
<evidence type="ECO:0000256" key="2">
    <source>
        <dbReference type="SAM" id="SignalP"/>
    </source>
</evidence>
<feature type="region of interest" description="Disordered" evidence="1">
    <location>
        <begin position="31"/>
        <end position="60"/>
    </location>
</feature>
<dbReference type="GeneID" id="8243814"/>
<feature type="compositionally biased region" description="Pro residues" evidence="1">
    <location>
        <begin position="41"/>
        <end position="56"/>
    </location>
</feature>
<evidence type="ECO:0000256" key="1">
    <source>
        <dbReference type="SAM" id="MobiDB-lite"/>
    </source>
</evidence>
<keyword evidence="2" id="KW-0732">Signal</keyword>
<feature type="compositionally biased region" description="Basic and acidic residues" evidence="1">
    <location>
        <begin position="1834"/>
        <end position="1855"/>
    </location>
</feature>
<organism evidence="3 4">
    <name type="scientific">Micromonas commoda (strain RCC299 / NOUM17 / CCMP2709)</name>
    <name type="common">Picoplanktonic green alga</name>
    <dbReference type="NCBI Taxonomy" id="296587"/>
    <lineage>
        <taxon>Eukaryota</taxon>
        <taxon>Viridiplantae</taxon>
        <taxon>Chlorophyta</taxon>
        <taxon>Mamiellophyceae</taxon>
        <taxon>Mamiellales</taxon>
        <taxon>Mamiellaceae</taxon>
        <taxon>Micromonas</taxon>
    </lineage>
</organism>
<dbReference type="Proteomes" id="UP000002009">
    <property type="component" value="Chromosome 5"/>
</dbReference>
<dbReference type="KEGG" id="mis:MICPUN_58614"/>
<dbReference type="InParanoid" id="C1E6C2"/>
<evidence type="ECO:0000313" key="3">
    <source>
        <dbReference type="EMBL" id="ACO63401.1"/>
    </source>
</evidence>
<proteinExistence type="predicted"/>
<gene>
    <name evidence="3" type="ORF">MICPUN_58614</name>
</gene>
<reference evidence="3 4" key="1">
    <citation type="journal article" date="2009" name="Science">
        <title>Green evolution and dynamic adaptations revealed by genomes of the marine picoeukaryotes Micromonas.</title>
        <authorList>
            <person name="Worden A.Z."/>
            <person name="Lee J.H."/>
            <person name="Mock T."/>
            <person name="Rouze P."/>
            <person name="Simmons M.P."/>
            <person name="Aerts A.L."/>
            <person name="Allen A.E."/>
            <person name="Cuvelier M.L."/>
            <person name="Derelle E."/>
            <person name="Everett M.V."/>
            <person name="Foulon E."/>
            <person name="Grimwood J."/>
            <person name="Gundlach H."/>
            <person name="Henrissat B."/>
            <person name="Napoli C."/>
            <person name="McDonald S.M."/>
            <person name="Parker M.S."/>
            <person name="Rombauts S."/>
            <person name="Salamov A."/>
            <person name="Von Dassow P."/>
            <person name="Badger J.H."/>
            <person name="Coutinho P.M."/>
            <person name="Demir E."/>
            <person name="Dubchak I."/>
            <person name="Gentemann C."/>
            <person name="Eikrem W."/>
            <person name="Gready J.E."/>
            <person name="John U."/>
            <person name="Lanier W."/>
            <person name="Lindquist E.A."/>
            <person name="Lucas S."/>
            <person name="Mayer K.F."/>
            <person name="Moreau H."/>
            <person name="Not F."/>
            <person name="Otillar R."/>
            <person name="Panaud O."/>
            <person name="Pangilinan J."/>
            <person name="Paulsen I."/>
            <person name="Piegu B."/>
            <person name="Poliakov A."/>
            <person name="Robbens S."/>
            <person name="Schmutz J."/>
            <person name="Toulza E."/>
            <person name="Wyss T."/>
            <person name="Zelensky A."/>
            <person name="Zhou K."/>
            <person name="Armbrust E.V."/>
            <person name="Bhattacharya D."/>
            <person name="Goodenough U.W."/>
            <person name="Van de Peer Y."/>
            <person name="Grigoriev I.V."/>
        </authorList>
    </citation>
    <scope>NUCLEOTIDE SEQUENCE [LARGE SCALE GENOMIC DNA]</scope>
    <source>
        <strain evidence="4">RCC299 / NOUM17</strain>
    </source>
</reference>
<sequence length="1878" mass="197034">MGRWAGRVRRWHHVIVILAWLLAISALPVSGQSNDSNATPPASPNPPPQPSPPPPGWGYEPSVPQYRVSRGVAYPAVPMRLRRETSVMLQVQLEGPGIVRYIATPEGYSVEVNATTGERNFSPSVAEVRDGSWGTGVLAAGIINVTVANTTFTANVTNLTKIGRNDLWVATSAPDDLATAGAVAMLDATTRDATPPAFVPWYNASTPITYLAPDGVDVAVALDEPGWAYVHVLAPERQVPSGEQVKERALANYTWSKWTEVTEVGKLYGSAVFGLQSATRYAVYLTVEDLWEPERNILEPAMRWEFYTFDDVPPRGAISLGTVTNEGFTIMGESNKNGTVRFVVVPSANEKKPTFWDVMFGVGYGQKQPTSTLAENTTESYERWFYGKYDDDPRMTFGPVSAKGVFNVSGVGANALGAASAAVAVGVASGSAVVEGLSSETAYDVYAVVSDAAENPATGQTINHNVTVLTILNVVTLDDTPPALIGENTTGGTVANVKPASFDLVTRLNEPGRVWYVVTPHVAPAVAVYWNDTCFDRYSHAYFKPVSGLLDPREHEYVCPSEDAVDSGLGDRVRWIGAPTVEEVMMGVGPNRTQAAACGYVDVPTANVEVTKTIASVFDPSAEVDRCANWTAAYDENVTGGVYTAMDDRAASDAENDGRRGVGDMWVYGWYHGEYLTEKYAIGNWSKWVANASDLPAYPEHPTCRTCPRLSPEGAYDVWIVAEDDGNDPAYNLSAAGNGTITDSVATSRNRQAHATKVMVINPTDWHGPTVVMADNTTATFVPGYPKLTSLNGTAMKLEVALNESGAFVFSLRPGTNDSAALNRSQIESAAGWNVSYQALMLKPWMEEKTMTFDNYNYLHNWFLKDPPEEAKKYPDLQLGANAGVIWAKNATVPVIHVITDVPRPSSWIGEDRQGPTLAIDYFVVDEEPTRGSSLTQPNWDGSTHHLAVRMKDVLAPLWTAGPFVSGVAVPASSVDDLFLPAGSKVGSQYARLVVNATVDEGGTVYFVVCAVPATGGDEPTPTVEQVINATVCDDGSYPKIAAASFVAASNVATEWQSLGYPLVQGSKYVAYLVAADDTTTGAGYNAQDNVTVVRFTAEDMRPPVFSDFVGGAPAVVNGTSGGSLTLTLALASPGRARWVVVDGGSPATEPTRAEVVAGTGAGGSTPLARGTVVVSNESYVDSVVTTVIDVTSAGLGAVSSAAAGYSVFVATVPGDDDSYSGNGDRHEDVPSTNAAKVAPGLVVDPDATMSAADALDAGALCVGIEALGETSVTLRFAVTGAPATVAYVILRHALPAPTPAQVLAGTDSKGRAPLAAGGSDFAYTGSASVAGAANLTTAFNATAVGAGVTNLTRGTRYDIYAVAALTPVDARNGPDGAASPYASASVPPRLVKRVIRTLDETAPFFLPGFPRVGAVAPRGVTVAVRVDEAAAVWVVALPTGAPVPSAADVAAAAVHLAGANSTPAVAAANATSTSAGVASMALAGAVGDTDTMGTGLDADLGWEPMMLSLSGLSPSKRYDVYVTARDFHRDDLPVGFPAKLGTLQGRATKLLASTPDETASLVSLVPSAGSLSPPFSSELSSYRLLVPGDATAAATVSFTATSADLRWKVLADGAELKPGASTPTFIVGEVARTVVFEVEGVSAPSSYSVLLVRADAAVAAAAADDTLAFLAVELDTGERLNSTSMGGAPWPKCAMRCRPPGSPDGCLADRRGCALDPHRRLYRVVAPVAAKRATVTAVTSRPGASVRVFLGPPAAYAGAPALNSSSADEETWGLAGSVPTPMSTVVDLARVEVLSPMPEVAAIYLGVTSADGTRLTYYTIQLRRKGPGAYEGIENRPRNAQDDPPPREYDHFSHPETVSPVDRVATDNPLTFYPDEL</sequence>
<keyword evidence="4" id="KW-1185">Reference proteome</keyword>
<dbReference type="EMBL" id="CP001326">
    <property type="protein sequence ID" value="ACO63401.1"/>
    <property type="molecule type" value="Genomic_DNA"/>
</dbReference>
<feature type="chain" id="PRO_5002909017" evidence="2">
    <location>
        <begin position="27"/>
        <end position="1878"/>
    </location>
</feature>
<name>C1E6C2_MICCC</name>
<accession>C1E6C2</accession>
<feature type="signal peptide" evidence="2">
    <location>
        <begin position="1"/>
        <end position="26"/>
    </location>
</feature>
<feature type="region of interest" description="Disordered" evidence="1">
    <location>
        <begin position="1829"/>
        <end position="1878"/>
    </location>
</feature>